<feature type="transmembrane region" description="Helical" evidence="3">
    <location>
        <begin position="96"/>
        <end position="116"/>
    </location>
</feature>
<dbReference type="GO" id="GO:0043709">
    <property type="term" value="P:cell adhesion involved in single-species biofilm formation"/>
    <property type="evidence" value="ECO:0007669"/>
    <property type="project" value="TreeGrafter"/>
</dbReference>
<evidence type="ECO:0000313" key="6">
    <source>
        <dbReference type="Proteomes" id="UP000018542"/>
    </source>
</evidence>
<name>V5SFC8_9HYPH</name>
<evidence type="ECO:0000259" key="4">
    <source>
        <dbReference type="PROSITE" id="PS50887"/>
    </source>
</evidence>
<keyword evidence="6" id="KW-1185">Reference proteome</keyword>
<reference evidence="5 6" key="1">
    <citation type="journal article" date="2014" name="Genome Announc.">
        <title>Complete Genome Sequence of Hyphomicrobium nitrativorans Strain NL23, a Denitrifying Bacterium Isolated from Biofilm of a Methanol-Fed Denitrification System Treating Seawater at the Montreal Biodome.</title>
        <authorList>
            <person name="Martineau C."/>
            <person name="Villeneuve C."/>
            <person name="Mauffrey F."/>
            <person name="Villemur R."/>
        </authorList>
    </citation>
    <scope>NUCLEOTIDE SEQUENCE [LARGE SCALE GENOMIC DNA]</scope>
    <source>
        <strain evidence="5">NL23</strain>
    </source>
</reference>
<dbReference type="InterPro" id="IPR000160">
    <property type="entry name" value="GGDEF_dom"/>
</dbReference>
<organism evidence="5 6">
    <name type="scientific">Hyphomicrobium nitrativorans NL23</name>
    <dbReference type="NCBI Taxonomy" id="1029756"/>
    <lineage>
        <taxon>Bacteria</taxon>
        <taxon>Pseudomonadati</taxon>
        <taxon>Pseudomonadota</taxon>
        <taxon>Alphaproteobacteria</taxon>
        <taxon>Hyphomicrobiales</taxon>
        <taxon>Hyphomicrobiaceae</taxon>
        <taxon>Hyphomicrobium</taxon>
    </lineage>
</organism>
<dbReference type="GO" id="GO:0052621">
    <property type="term" value="F:diguanylate cyclase activity"/>
    <property type="evidence" value="ECO:0007669"/>
    <property type="project" value="UniProtKB-EC"/>
</dbReference>
<comment type="catalytic activity">
    <reaction evidence="2">
        <text>2 GTP = 3',3'-c-di-GMP + 2 diphosphate</text>
        <dbReference type="Rhea" id="RHEA:24898"/>
        <dbReference type="ChEBI" id="CHEBI:33019"/>
        <dbReference type="ChEBI" id="CHEBI:37565"/>
        <dbReference type="ChEBI" id="CHEBI:58805"/>
        <dbReference type="EC" id="2.7.7.65"/>
    </reaction>
</comment>
<dbReference type="Pfam" id="PF00990">
    <property type="entry name" value="GGDEF"/>
    <property type="match status" value="1"/>
</dbReference>
<evidence type="ECO:0000256" key="3">
    <source>
        <dbReference type="SAM" id="Phobius"/>
    </source>
</evidence>
<dbReference type="PANTHER" id="PTHR45138:SF9">
    <property type="entry name" value="DIGUANYLATE CYCLASE DGCM-RELATED"/>
    <property type="match status" value="1"/>
</dbReference>
<dbReference type="AlphaFoldDB" id="V5SFC8"/>
<dbReference type="SUPFAM" id="SSF55073">
    <property type="entry name" value="Nucleotide cyclase"/>
    <property type="match status" value="1"/>
</dbReference>
<dbReference type="RefSeq" id="WP_023787383.1">
    <property type="nucleotide sequence ID" value="NC_022997.1"/>
</dbReference>
<dbReference type="SMART" id="SM00267">
    <property type="entry name" value="GGDEF"/>
    <property type="match status" value="1"/>
</dbReference>
<dbReference type="PATRIC" id="fig|1029756.8.peg.2103"/>
<dbReference type="InterPro" id="IPR029787">
    <property type="entry name" value="Nucleotide_cyclase"/>
</dbReference>
<evidence type="ECO:0000256" key="1">
    <source>
        <dbReference type="ARBA" id="ARBA00012528"/>
    </source>
</evidence>
<dbReference type="PROSITE" id="PS50887">
    <property type="entry name" value="GGDEF"/>
    <property type="match status" value="1"/>
</dbReference>
<evidence type="ECO:0000313" key="5">
    <source>
        <dbReference type="EMBL" id="AHB48664.1"/>
    </source>
</evidence>
<dbReference type="Gene3D" id="3.30.70.270">
    <property type="match status" value="1"/>
</dbReference>
<accession>V5SFC8</accession>
<dbReference type="Proteomes" id="UP000018542">
    <property type="component" value="Chromosome"/>
</dbReference>
<keyword evidence="3" id="KW-0812">Transmembrane</keyword>
<dbReference type="STRING" id="1029756.W911_10130"/>
<feature type="domain" description="GGDEF" evidence="4">
    <location>
        <begin position="345"/>
        <end position="472"/>
    </location>
</feature>
<dbReference type="GO" id="GO:0005886">
    <property type="term" value="C:plasma membrane"/>
    <property type="evidence" value="ECO:0007669"/>
    <property type="project" value="TreeGrafter"/>
</dbReference>
<evidence type="ECO:0000256" key="2">
    <source>
        <dbReference type="ARBA" id="ARBA00034247"/>
    </source>
</evidence>
<keyword evidence="3" id="KW-1133">Transmembrane helix</keyword>
<gene>
    <name evidence="5" type="ORF">W911_10130</name>
</gene>
<dbReference type="KEGG" id="hni:W911_10130"/>
<feature type="transmembrane region" description="Helical" evidence="3">
    <location>
        <begin position="45"/>
        <end position="62"/>
    </location>
</feature>
<keyword evidence="3" id="KW-0472">Membrane</keyword>
<dbReference type="NCBIfam" id="TIGR00254">
    <property type="entry name" value="GGDEF"/>
    <property type="match status" value="1"/>
</dbReference>
<feature type="transmembrane region" description="Helical" evidence="3">
    <location>
        <begin position="281"/>
        <end position="303"/>
    </location>
</feature>
<dbReference type="CDD" id="cd01949">
    <property type="entry name" value="GGDEF"/>
    <property type="match status" value="1"/>
</dbReference>
<dbReference type="InterPro" id="IPR050469">
    <property type="entry name" value="Diguanylate_Cyclase"/>
</dbReference>
<feature type="transmembrane region" description="Helical" evidence="3">
    <location>
        <begin position="20"/>
        <end position="38"/>
    </location>
</feature>
<dbReference type="HOGENOM" id="CLU_000445_11_27_5"/>
<dbReference type="InterPro" id="IPR043128">
    <property type="entry name" value="Rev_trsase/Diguanyl_cyclase"/>
</dbReference>
<dbReference type="EMBL" id="CP006912">
    <property type="protein sequence ID" value="AHB48664.1"/>
    <property type="molecule type" value="Genomic_DNA"/>
</dbReference>
<proteinExistence type="predicted"/>
<feature type="transmembrane region" description="Helical" evidence="3">
    <location>
        <begin position="235"/>
        <end position="261"/>
    </location>
</feature>
<protein>
    <recommendedName>
        <fullName evidence="1">diguanylate cyclase</fullName>
        <ecNumber evidence="1">2.7.7.65</ecNumber>
    </recommendedName>
</protein>
<feature type="transmembrane region" description="Helical" evidence="3">
    <location>
        <begin position="163"/>
        <end position="182"/>
    </location>
</feature>
<feature type="transmembrane region" description="Helical" evidence="3">
    <location>
        <begin position="68"/>
        <end position="84"/>
    </location>
</feature>
<sequence>MTVRDLPRPSAATLSLLGHLQAAPAAVVFALVLSACLFGIATRPAGFLAAVWPANALLLGLFVRHPRFATPAGWGAAIAAYVVADLATGATLQKTLLLTSGNLVAVFTGYLLYARLGDDDRRLKRPFSVLYLTLISAAAAGAAGIVGAVVNPILFHGSALEGLLFWTVTEFVNFIVLLPMALTLPAPRWPARHEWREFDVPLLMSKTAPILALIPSCLASHWIGGPGAMAFPAPALLWCALVLSVSGTAVITFLVSSWTLIGISTGAISLGADVTALTSVMSIRIGVALMALAPLNVAAVMAARKDFQFLLQRMVTNDPMTAALTRRAFALRARKRLRQPSSHQTPFALLLFDIDGLRHINAQYGHETGDQALKSLARAARTYLPNGDELGRLGSDDFAILLVDCSREEATALAERIRTVFNEAPIQLPDGHRVRAKASVGIAAISAQPTTAEHLLNIAEDALRQSKRDKGV</sequence>
<dbReference type="EC" id="2.7.7.65" evidence="1"/>
<dbReference type="OrthoDB" id="7185134at2"/>
<dbReference type="PANTHER" id="PTHR45138">
    <property type="entry name" value="REGULATORY COMPONENTS OF SENSORY TRANSDUCTION SYSTEM"/>
    <property type="match status" value="1"/>
</dbReference>
<feature type="transmembrane region" description="Helical" evidence="3">
    <location>
        <begin position="128"/>
        <end position="151"/>
    </location>
</feature>
<dbReference type="GO" id="GO:1902201">
    <property type="term" value="P:negative regulation of bacterial-type flagellum-dependent cell motility"/>
    <property type="evidence" value="ECO:0007669"/>
    <property type="project" value="TreeGrafter"/>
</dbReference>